<dbReference type="Proteomes" id="UP001173802">
    <property type="component" value="Unassembled WGS sequence"/>
</dbReference>
<evidence type="ECO:0000313" key="1">
    <source>
        <dbReference type="EMBL" id="MDL0081635.1"/>
    </source>
</evidence>
<dbReference type="EMBL" id="JANURN010000002">
    <property type="protein sequence ID" value="MDL0081635.1"/>
    <property type="molecule type" value="Genomic_DNA"/>
</dbReference>
<name>A0ACC6FR61_9HELI</name>
<evidence type="ECO:0000313" key="2">
    <source>
        <dbReference type="Proteomes" id="UP001173802"/>
    </source>
</evidence>
<proteinExistence type="predicted"/>
<protein>
    <submittedName>
        <fullName evidence="1">Uncharacterized protein</fullName>
    </submittedName>
</protein>
<reference evidence="1 2" key="1">
    <citation type="journal article" date="2023" name="Microorganisms">
        <title>Isolation and Genomic Characteristics of Cat-Borne Campylobacter felis sp. nov. and Sheep-Borne Campylobacter ovis sp. nov.</title>
        <authorList>
            <person name="Wang H."/>
            <person name="Li Y."/>
            <person name="Gu Y."/>
            <person name="Zhou G."/>
            <person name="Chen X."/>
            <person name="Zhang X."/>
            <person name="Shao Z."/>
            <person name="Zhang J."/>
            <person name="Zhang M."/>
        </authorList>
    </citation>
    <scope>NUCLEOTIDE SEQUENCE [LARGE SCALE GENOMIC DNA]</scope>
    <source>
        <strain evidence="1 2">XJK30-2</strain>
    </source>
</reference>
<organism evidence="1 2">
    <name type="scientific">Helicobacter zhangjianzhongii</name>
    <dbReference type="NCBI Taxonomy" id="2974574"/>
    <lineage>
        <taxon>Bacteria</taxon>
        <taxon>Pseudomonadati</taxon>
        <taxon>Campylobacterota</taxon>
        <taxon>Epsilonproteobacteria</taxon>
        <taxon>Campylobacterales</taxon>
        <taxon>Helicobacteraceae</taxon>
        <taxon>Helicobacter</taxon>
    </lineage>
</organism>
<comment type="caution">
    <text evidence="1">The sequence shown here is derived from an EMBL/GenBank/DDBJ whole genome shotgun (WGS) entry which is preliminary data.</text>
</comment>
<keyword evidence="2" id="KW-1185">Reference proteome</keyword>
<sequence>MNKKVAYIAMIWAIITNTQAQVDSRNVADFATAKKVDSRIFHNNAIFTPTNTMDCHDFATAKSRNDGKIAFLEKVDSSNEAFLSSLRALRQQGVAKQGEAAASLVIHKSITQKTHALESTFESLTTKTQKVDSSKQAQSLNKSQAAGFCNKNARAQSVFDENAAGGRIFDTNAQTQKVDSRGNAKSVKTPQAAGFSKETSANAERYPLFCDDFVGCARRAVGAGIYLSGNEQAHRADSRKSAQKPTPNTNKLEFIISYTAQTHDGIITGERYSVADPITLKARTLKIAYTCSLNTPINDLITDDESYAIKYILTHYQEEVLECLRKGRASVRHDGLTSQNTRVLDSTTFAFPPQRILAHLDNRYLIIEVLKE</sequence>
<gene>
    <name evidence="1" type="ORF">NYG90_02910</name>
</gene>
<accession>A0ACC6FR61</accession>